<gene>
    <name evidence="2" type="ORF">G7Y89_g6673</name>
</gene>
<dbReference type="OrthoDB" id="19653at2759"/>
<dbReference type="InterPro" id="IPR050466">
    <property type="entry name" value="Carboxylest/Gibb_receptor"/>
</dbReference>
<feature type="domain" description="Alpha/beta hydrolase fold-3" evidence="1">
    <location>
        <begin position="42"/>
        <end position="160"/>
    </location>
</feature>
<dbReference type="SUPFAM" id="SSF53474">
    <property type="entry name" value="alpha/beta-Hydrolases"/>
    <property type="match status" value="1"/>
</dbReference>
<evidence type="ECO:0000313" key="3">
    <source>
        <dbReference type="Proteomes" id="UP000566819"/>
    </source>
</evidence>
<proteinExistence type="predicted"/>
<protein>
    <recommendedName>
        <fullName evidence="1">Alpha/beta hydrolase fold-3 domain-containing protein</fullName>
    </recommendedName>
</protein>
<dbReference type="Proteomes" id="UP000566819">
    <property type="component" value="Unassembled WGS sequence"/>
</dbReference>
<dbReference type="GO" id="GO:0016787">
    <property type="term" value="F:hydrolase activity"/>
    <property type="evidence" value="ECO:0007669"/>
    <property type="project" value="InterPro"/>
</dbReference>
<evidence type="ECO:0000259" key="1">
    <source>
        <dbReference type="Pfam" id="PF07859"/>
    </source>
</evidence>
<dbReference type="PANTHER" id="PTHR23024:SF339">
    <property type="entry name" value="ALPHA_BETA HYDROLASE FOLD-3 DOMAIN-CONTAINING PROTEIN"/>
    <property type="match status" value="1"/>
</dbReference>
<dbReference type="PANTHER" id="PTHR23024">
    <property type="entry name" value="ARYLACETAMIDE DEACETYLASE"/>
    <property type="match status" value="1"/>
</dbReference>
<comment type="caution">
    <text evidence="2">The sequence shown here is derived from an EMBL/GenBank/DDBJ whole genome shotgun (WGS) entry which is preliminary data.</text>
</comment>
<dbReference type="AlphaFoldDB" id="A0A8H4W5A0"/>
<organism evidence="2 3">
    <name type="scientific">Cudoniella acicularis</name>
    <dbReference type="NCBI Taxonomy" id="354080"/>
    <lineage>
        <taxon>Eukaryota</taxon>
        <taxon>Fungi</taxon>
        <taxon>Dikarya</taxon>
        <taxon>Ascomycota</taxon>
        <taxon>Pezizomycotina</taxon>
        <taxon>Leotiomycetes</taxon>
        <taxon>Helotiales</taxon>
        <taxon>Tricladiaceae</taxon>
        <taxon>Cudoniella</taxon>
    </lineage>
</organism>
<keyword evidence="3" id="KW-1185">Reference proteome</keyword>
<dbReference type="Pfam" id="PF07859">
    <property type="entry name" value="Abhydrolase_3"/>
    <property type="match status" value="1"/>
</dbReference>
<dbReference type="InterPro" id="IPR029058">
    <property type="entry name" value="AB_hydrolase_fold"/>
</dbReference>
<accession>A0A8H4W5A0</accession>
<reference evidence="2 3" key="1">
    <citation type="submission" date="2020-03" db="EMBL/GenBank/DDBJ databases">
        <title>Draft Genome Sequence of Cudoniella acicularis.</title>
        <authorList>
            <person name="Buettner E."/>
            <person name="Kellner H."/>
        </authorList>
    </citation>
    <scope>NUCLEOTIDE SEQUENCE [LARGE SCALE GENOMIC DNA]</scope>
    <source>
        <strain evidence="2 3">DSM 108380</strain>
    </source>
</reference>
<dbReference type="EMBL" id="JAAMPI010000441">
    <property type="protein sequence ID" value="KAF4631454.1"/>
    <property type="molecule type" value="Genomic_DNA"/>
</dbReference>
<dbReference type="Gene3D" id="3.40.50.1820">
    <property type="entry name" value="alpha/beta hydrolase"/>
    <property type="match status" value="1"/>
</dbReference>
<sequence length="316" mass="34839">MDSPKFSQFNITSTPYKTVNKQEIPAYVFIPKDVKSGPRPIIVRFHGGFFIAGDAIYPDWAAQWSLDYTLKHSAILIAPNYRLFPESKGTEILSDIRDLWTWLEKDLPAYLKSIGSDVTPDYSKVLSYGESAGGYLAIQSGLMRPDFIKTIIAAYPMTYIDSPWYCAPSSAEFPKSPMGAPHIPKEAFLGFAAGLEKGKIFTGVAPPERMHLCLAAVQNGLFGLLGDEEELFPARVLEKTNKDVKVPYFFAFHGEQDSAVPCAETVKFVETWKGKFGEESAVVATIDGDHGCDATSTLEDEWLKAGLTGVTKAWIG</sequence>
<evidence type="ECO:0000313" key="2">
    <source>
        <dbReference type="EMBL" id="KAF4631454.1"/>
    </source>
</evidence>
<name>A0A8H4W5A0_9HELO</name>
<dbReference type="InterPro" id="IPR013094">
    <property type="entry name" value="AB_hydrolase_3"/>
</dbReference>